<feature type="binding site" evidence="10">
    <location>
        <position position="289"/>
    </location>
    <ligand>
        <name>UDP-N-acetyl-alpha-D-glucosamine</name>
        <dbReference type="ChEBI" id="CHEBI:57705"/>
    </ligand>
</feature>
<feature type="domain" description="Glycosyl transferase family 28 C-terminal" evidence="12">
    <location>
        <begin position="187"/>
        <end position="345"/>
    </location>
</feature>
<dbReference type="CDD" id="cd03785">
    <property type="entry name" value="GT28_MurG"/>
    <property type="match status" value="1"/>
</dbReference>
<name>A0ABX3L8K9_9CLOT</name>
<feature type="domain" description="Glycosyltransferase family 28 N-terminal" evidence="11">
    <location>
        <begin position="4"/>
        <end position="141"/>
    </location>
</feature>
<evidence type="ECO:0000256" key="5">
    <source>
        <dbReference type="ARBA" id="ARBA00022960"/>
    </source>
</evidence>
<evidence type="ECO:0000256" key="9">
    <source>
        <dbReference type="ARBA" id="ARBA00023316"/>
    </source>
</evidence>
<dbReference type="NCBIfam" id="NF009102">
    <property type="entry name" value="PRK12446.1"/>
    <property type="match status" value="1"/>
</dbReference>
<evidence type="ECO:0000259" key="11">
    <source>
        <dbReference type="Pfam" id="PF03033"/>
    </source>
</evidence>
<dbReference type="PANTHER" id="PTHR21015">
    <property type="entry name" value="UDP-N-ACETYLGLUCOSAMINE--N-ACETYLMURAMYL-(PENTAPEPTIDE) PYROPHOSPHORYL-UNDECAPRENOL N-ACETYLGLUCOSAMINE TRANSFERASE 1"/>
    <property type="match status" value="1"/>
</dbReference>
<evidence type="ECO:0000256" key="4">
    <source>
        <dbReference type="ARBA" id="ARBA00022679"/>
    </source>
</evidence>
<proteinExistence type="inferred from homology"/>
<organism evidence="13 14">
    <name type="scientific">Clostridium tepidum</name>
    <dbReference type="NCBI Taxonomy" id="1962263"/>
    <lineage>
        <taxon>Bacteria</taxon>
        <taxon>Bacillati</taxon>
        <taxon>Bacillota</taxon>
        <taxon>Clostridia</taxon>
        <taxon>Eubacteriales</taxon>
        <taxon>Clostridiaceae</taxon>
        <taxon>Clostridium</taxon>
    </lineage>
</organism>
<dbReference type="Pfam" id="PF03033">
    <property type="entry name" value="Glyco_transf_28"/>
    <property type="match status" value="1"/>
</dbReference>
<dbReference type="RefSeq" id="WP_078022636.1">
    <property type="nucleotide sequence ID" value="NZ_JADPGM010000003.1"/>
</dbReference>
<keyword evidence="6 10" id="KW-0573">Peptidoglycan synthesis</keyword>
<comment type="pathway">
    <text evidence="10">Cell wall biogenesis; peptidoglycan biosynthesis.</text>
</comment>
<comment type="caution">
    <text evidence="10">Lacks conserved residue(s) required for the propagation of feature annotation.</text>
</comment>
<evidence type="ECO:0000256" key="10">
    <source>
        <dbReference type="HAMAP-Rule" id="MF_00033"/>
    </source>
</evidence>
<feature type="binding site" evidence="10">
    <location>
        <begin position="11"/>
        <end position="13"/>
    </location>
    <ligand>
        <name>UDP-N-acetyl-alpha-D-glucosamine</name>
        <dbReference type="ChEBI" id="CHEBI:57705"/>
    </ligand>
</feature>
<evidence type="ECO:0000256" key="1">
    <source>
        <dbReference type="ARBA" id="ARBA00022475"/>
    </source>
</evidence>
<keyword evidence="8 10" id="KW-0131">Cell cycle</keyword>
<evidence type="ECO:0000313" key="14">
    <source>
        <dbReference type="Proteomes" id="UP000190206"/>
    </source>
</evidence>
<dbReference type="Gene3D" id="3.40.50.2000">
    <property type="entry name" value="Glycogen Phosphorylase B"/>
    <property type="match status" value="2"/>
</dbReference>
<dbReference type="EMBL" id="MRAD01000001">
    <property type="protein sequence ID" value="OOO63647.1"/>
    <property type="molecule type" value="Genomic_DNA"/>
</dbReference>
<keyword evidence="4 10" id="KW-0808">Transferase</keyword>
<dbReference type="EC" id="2.4.1.227" evidence="10"/>
<sequence>MKKIIMTGGGTAGHVTPNLALVPELKKLGYEIKYIGSIQGIERTIIEKEGIEYFPIASGKLRRYFDLKNFSDPFKVLKGLFQAKKIIKREKPDIVFSKGGFVTVPVVIAAYLNKVPVIAHESDITPGLANRLAIPYCTKVCVTFPESVKHIKGNKAVLTGTPIRKELLEGSKIKGKKLCNFKDDKPVLLIIGGSLGSKIINEIVRKNLDSILSTFNIIHICGKSNLDENLENRIGYTQFEYVNEELPHLMKAADLVISRAGANVIYELLALKKPNLLIPLSKKSSRGDQILNAASFEKSGYSLVLQEEEVTDKTLLEKLNYLYENRNSYINNMSKSKMNDGVKNIIELIKKYTK</sequence>
<dbReference type="NCBIfam" id="TIGR01133">
    <property type="entry name" value="murG"/>
    <property type="match status" value="1"/>
</dbReference>
<evidence type="ECO:0000256" key="6">
    <source>
        <dbReference type="ARBA" id="ARBA00022984"/>
    </source>
</evidence>
<dbReference type="SUPFAM" id="SSF53756">
    <property type="entry name" value="UDP-Glycosyltransferase/glycogen phosphorylase"/>
    <property type="match status" value="1"/>
</dbReference>
<dbReference type="InterPro" id="IPR004276">
    <property type="entry name" value="GlycoTrans_28_N"/>
</dbReference>
<dbReference type="Pfam" id="PF04101">
    <property type="entry name" value="Glyco_tran_28_C"/>
    <property type="match status" value="1"/>
</dbReference>
<dbReference type="Proteomes" id="UP000190206">
    <property type="component" value="Unassembled WGS sequence"/>
</dbReference>
<evidence type="ECO:0000256" key="3">
    <source>
        <dbReference type="ARBA" id="ARBA00022676"/>
    </source>
</evidence>
<comment type="similarity">
    <text evidence="10">Belongs to the glycosyltransferase 28 family. MurG subfamily.</text>
</comment>
<gene>
    <name evidence="10" type="primary">murG</name>
    <name evidence="13" type="ORF">BS637_01065</name>
</gene>
<keyword evidence="2 10" id="KW-0132">Cell division</keyword>
<evidence type="ECO:0000313" key="13">
    <source>
        <dbReference type="EMBL" id="OOO63647.1"/>
    </source>
</evidence>
<feature type="binding site" evidence="10">
    <location>
        <position position="164"/>
    </location>
    <ligand>
        <name>UDP-N-acetyl-alpha-D-glucosamine</name>
        <dbReference type="ChEBI" id="CHEBI:57705"/>
    </ligand>
</feature>
<comment type="function">
    <text evidence="10">Cell wall formation. Catalyzes the transfer of a GlcNAc subunit on undecaprenyl-pyrophosphoryl-MurNAc-pentapeptide (lipid intermediate I) to form undecaprenyl-pyrophosphoryl-MurNAc-(pentapeptide)GlcNAc (lipid intermediate II).</text>
</comment>
<protein>
    <recommendedName>
        <fullName evidence="10">UDP-N-acetylglucosamine--N-acetylmuramyl-(pentapeptide) pyrophosphoryl-undecaprenol N-acetylglucosamine transferase</fullName>
        <ecNumber evidence="10">2.4.1.227</ecNumber>
    </recommendedName>
    <alternativeName>
        <fullName evidence="10">Undecaprenyl-PP-MurNAc-pentapeptide-UDPGlcNAc GlcNAc transferase</fullName>
    </alternativeName>
</protein>
<dbReference type="PANTHER" id="PTHR21015:SF27">
    <property type="entry name" value="UDP-N-ACETYLGLUCOSAMINE--N-ACETYLMURAMYL-(PENTAPEPTIDE) PYROPHOSPHORYL-UNDECAPRENOL N-ACETYLGLUCOSAMINE TRANSFERASE"/>
    <property type="match status" value="1"/>
</dbReference>
<reference evidence="13 14" key="1">
    <citation type="submission" date="2016-12" db="EMBL/GenBank/DDBJ databases">
        <title>Clostridium tepidum sp. nov., a close relative of Clostridium sporogenes and Clostridium botulinum Group I.</title>
        <authorList>
            <person name="Dobritsa A.P."/>
            <person name="Kutumbaka K."/>
            <person name="Werner K."/>
            <person name="Samadpour M."/>
        </authorList>
    </citation>
    <scope>NUCLEOTIDE SEQUENCE [LARGE SCALE GENOMIC DNA]</scope>
    <source>
        <strain evidence="13 14">PE</strain>
    </source>
</reference>
<evidence type="ECO:0000259" key="12">
    <source>
        <dbReference type="Pfam" id="PF04101"/>
    </source>
</evidence>
<keyword evidence="1 10" id="KW-1003">Cell membrane</keyword>
<evidence type="ECO:0000256" key="7">
    <source>
        <dbReference type="ARBA" id="ARBA00023136"/>
    </source>
</evidence>
<keyword evidence="7 10" id="KW-0472">Membrane</keyword>
<dbReference type="HAMAP" id="MF_00033">
    <property type="entry name" value="MurG"/>
    <property type="match status" value="1"/>
</dbReference>
<comment type="catalytic activity">
    <reaction evidence="10">
        <text>di-trans,octa-cis-undecaprenyl diphospho-N-acetyl-alpha-D-muramoyl-L-alanyl-D-glutamyl-meso-2,6-diaminopimeloyl-D-alanyl-D-alanine + UDP-N-acetyl-alpha-D-glucosamine = di-trans,octa-cis-undecaprenyl diphospho-[N-acetyl-alpha-D-glucosaminyl-(1-&gt;4)]-N-acetyl-alpha-D-muramoyl-L-alanyl-D-glutamyl-meso-2,6-diaminopimeloyl-D-alanyl-D-alanine + UDP + H(+)</text>
        <dbReference type="Rhea" id="RHEA:31227"/>
        <dbReference type="ChEBI" id="CHEBI:15378"/>
        <dbReference type="ChEBI" id="CHEBI:57705"/>
        <dbReference type="ChEBI" id="CHEBI:58223"/>
        <dbReference type="ChEBI" id="CHEBI:61387"/>
        <dbReference type="ChEBI" id="CHEBI:61388"/>
        <dbReference type="EC" id="2.4.1.227"/>
    </reaction>
</comment>
<keyword evidence="9 10" id="KW-0961">Cell wall biogenesis/degradation</keyword>
<comment type="subcellular location">
    <subcellularLocation>
        <location evidence="10">Cell membrane</location>
        <topology evidence="10">Peripheral membrane protein</topology>
        <orientation evidence="10">Cytoplasmic side</orientation>
    </subcellularLocation>
</comment>
<evidence type="ECO:0000256" key="2">
    <source>
        <dbReference type="ARBA" id="ARBA00022618"/>
    </source>
</evidence>
<feature type="binding site" evidence="10">
    <location>
        <position position="194"/>
    </location>
    <ligand>
        <name>UDP-N-acetyl-alpha-D-glucosamine</name>
        <dbReference type="ChEBI" id="CHEBI:57705"/>
    </ligand>
</feature>
<comment type="caution">
    <text evidence="13">The sequence shown here is derived from an EMBL/GenBank/DDBJ whole genome shotgun (WGS) entry which is preliminary data.</text>
</comment>
<dbReference type="InterPro" id="IPR006009">
    <property type="entry name" value="GlcNAc_MurG"/>
</dbReference>
<accession>A0ABX3L8K9</accession>
<dbReference type="InterPro" id="IPR007235">
    <property type="entry name" value="Glyco_trans_28_C"/>
</dbReference>
<keyword evidence="5 10" id="KW-0133">Cell shape</keyword>
<keyword evidence="14" id="KW-1185">Reference proteome</keyword>
<keyword evidence="3 10" id="KW-0328">Glycosyltransferase</keyword>
<evidence type="ECO:0000256" key="8">
    <source>
        <dbReference type="ARBA" id="ARBA00023306"/>
    </source>
</evidence>